<accession>A0A918DRW0</accession>
<gene>
    <name evidence="1" type="ORF">GCM10012289_64240</name>
</gene>
<reference evidence="1" key="1">
    <citation type="journal article" date="2014" name="Int. J. Syst. Evol. Microbiol.">
        <title>Complete genome sequence of Corynebacterium casei LMG S-19264T (=DSM 44701T), isolated from a smear-ripened cheese.</title>
        <authorList>
            <consortium name="US DOE Joint Genome Institute (JGI-PGF)"/>
            <person name="Walter F."/>
            <person name="Albersmeier A."/>
            <person name="Kalinowski J."/>
            <person name="Ruckert C."/>
        </authorList>
    </citation>
    <scope>NUCLEOTIDE SEQUENCE</scope>
    <source>
        <strain evidence="1">CGMCC 4.7368</strain>
    </source>
</reference>
<evidence type="ECO:0000313" key="1">
    <source>
        <dbReference type="EMBL" id="GGO79592.1"/>
    </source>
</evidence>
<dbReference type="AlphaFoldDB" id="A0A918DRW0"/>
<evidence type="ECO:0000313" key="2">
    <source>
        <dbReference type="Proteomes" id="UP000646523"/>
    </source>
</evidence>
<organism evidence="1 2">
    <name type="scientific">Nonomuraea cavernae</name>
    <dbReference type="NCBI Taxonomy" id="2045107"/>
    <lineage>
        <taxon>Bacteria</taxon>
        <taxon>Bacillati</taxon>
        <taxon>Actinomycetota</taxon>
        <taxon>Actinomycetes</taxon>
        <taxon>Streptosporangiales</taxon>
        <taxon>Streptosporangiaceae</taxon>
        <taxon>Nonomuraea</taxon>
    </lineage>
</organism>
<comment type="caution">
    <text evidence="1">The sequence shown here is derived from an EMBL/GenBank/DDBJ whole genome shotgun (WGS) entry which is preliminary data.</text>
</comment>
<dbReference type="Proteomes" id="UP000646523">
    <property type="component" value="Unassembled WGS sequence"/>
</dbReference>
<keyword evidence="2" id="KW-1185">Reference proteome</keyword>
<dbReference type="EMBL" id="BMNH01000029">
    <property type="protein sequence ID" value="GGO79592.1"/>
    <property type="molecule type" value="Genomic_DNA"/>
</dbReference>
<dbReference type="RefSeq" id="WP_189127967.1">
    <property type="nucleotide sequence ID" value="NZ_BMNH01000029.1"/>
</dbReference>
<name>A0A918DRW0_9ACTN</name>
<protein>
    <submittedName>
        <fullName evidence="1">Uncharacterized protein</fullName>
    </submittedName>
</protein>
<proteinExistence type="predicted"/>
<reference evidence="1" key="2">
    <citation type="submission" date="2020-09" db="EMBL/GenBank/DDBJ databases">
        <authorList>
            <person name="Sun Q."/>
            <person name="Zhou Y."/>
        </authorList>
    </citation>
    <scope>NUCLEOTIDE SEQUENCE</scope>
    <source>
        <strain evidence="1">CGMCC 4.7368</strain>
    </source>
</reference>
<sequence>MSVQLGVWPQDVPLTLEALAQDLAAGATPSDELVLGFGPDLEMIETPEAGAPPEEPHPATAAFYADLTARFPDLAEDNYLDSPWSEPLTVGRHTVLMSVVFARAGEVCRLVNDLAIEHELLCFAPRDLPPRPNG</sequence>